<dbReference type="Gene3D" id="3.40.50.1010">
    <property type="entry name" value="5'-nuclease"/>
    <property type="match status" value="1"/>
</dbReference>
<dbReference type="RefSeq" id="WP_254743049.1">
    <property type="nucleotide sequence ID" value="NZ_JANCLU010000012.1"/>
</dbReference>
<dbReference type="Proteomes" id="UP001205890">
    <property type="component" value="Unassembled WGS sequence"/>
</dbReference>
<proteinExistence type="predicted"/>
<keyword evidence="3" id="KW-1185">Reference proteome</keyword>
<feature type="domain" description="NYN" evidence="1">
    <location>
        <begin position="2"/>
        <end position="174"/>
    </location>
</feature>
<accession>A0ABT1LD96</accession>
<dbReference type="EMBL" id="JANCLU010000012">
    <property type="protein sequence ID" value="MCP8939481.1"/>
    <property type="molecule type" value="Genomic_DNA"/>
</dbReference>
<evidence type="ECO:0000313" key="2">
    <source>
        <dbReference type="EMBL" id="MCP8939481.1"/>
    </source>
</evidence>
<evidence type="ECO:0000259" key="1">
    <source>
        <dbReference type="Pfam" id="PF01936"/>
    </source>
</evidence>
<comment type="caution">
    <text evidence="2">The sequence shown here is derived from an EMBL/GenBank/DDBJ whole genome shotgun (WGS) entry which is preliminary data.</text>
</comment>
<dbReference type="CDD" id="cd18722">
    <property type="entry name" value="PIN_NicB-like"/>
    <property type="match status" value="1"/>
</dbReference>
<sequence>MRTIVYVDGFNLYYRLLQKHPHLKWLNPKRLAEEVLNPQNDVRGVRYYTANISGRTDPTAPARQQTYLNALASIPEISVHRGTFLSAQKFAALVHPPEFRPPQQGQLLEPWPSVVKIHKTEEKGSDVNLACHMLLDAFEDKYDVAAVISNDSDLIEPIRIATVKLGRIVGLLTPVANPNPGLRSVSTFVRRLHPAHLASAQFPDRIELPDGSEISRPESWT</sequence>
<protein>
    <submittedName>
        <fullName evidence="2">NYN domain-containing protein</fullName>
    </submittedName>
</protein>
<dbReference type="InterPro" id="IPR021139">
    <property type="entry name" value="NYN"/>
</dbReference>
<organism evidence="2 3">
    <name type="scientific">Alsobacter ponti</name>
    <dbReference type="NCBI Taxonomy" id="2962936"/>
    <lineage>
        <taxon>Bacteria</taxon>
        <taxon>Pseudomonadati</taxon>
        <taxon>Pseudomonadota</taxon>
        <taxon>Alphaproteobacteria</taxon>
        <taxon>Hyphomicrobiales</taxon>
        <taxon>Alsobacteraceae</taxon>
        <taxon>Alsobacter</taxon>
    </lineage>
</organism>
<gene>
    <name evidence="2" type="ORF">NK718_13225</name>
</gene>
<reference evidence="2 3" key="1">
    <citation type="submission" date="2022-07" db="EMBL/GenBank/DDBJ databases">
        <authorList>
            <person name="Li W.-J."/>
            <person name="Deng Q.-Q."/>
        </authorList>
    </citation>
    <scope>NUCLEOTIDE SEQUENCE [LARGE SCALE GENOMIC DNA]</scope>
    <source>
        <strain evidence="2 3">SYSU M60028</strain>
    </source>
</reference>
<dbReference type="Pfam" id="PF01936">
    <property type="entry name" value="NYN"/>
    <property type="match status" value="1"/>
</dbReference>
<name>A0ABT1LD96_9HYPH</name>
<evidence type="ECO:0000313" key="3">
    <source>
        <dbReference type="Proteomes" id="UP001205890"/>
    </source>
</evidence>